<dbReference type="GO" id="GO:0003677">
    <property type="term" value="F:DNA binding"/>
    <property type="evidence" value="ECO:0007669"/>
    <property type="project" value="InterPro"/>
</dbReference>
<name>A0A6J4KJQ3_9BACT</name>
<gene>
    <name evidence="5" type="ORF">AVDCRST_MAG40-703</name>
</gene>
<dbReference type="InterPro" id="IPR043519">
    <property type="entry name" value="NT_sf"/>
</dbReference>
<dbReference type="InterPro" id="IPR002054">
    <property type="entry name" value="DNA-dir_DNA_pol_X"/>
</dbReference>
<dbReference type="AlphaFoldDB" id="A0A6J4KJQ3"/>
<dbReference type="InterPro" id="IPR003141">
    <property type="entry name" value="Pol/His_phosphatase_N"/>
</dbReference>
<feature type="domain" description="DNA-directed DNA polymerase X" evidence="4">
    <location>
        <begin position="1"/>
        <end position="316"/>
    </location>
</feature>
<dbReference type="Pfam" id="PF14791">
    <property type="entry name" value="DNA_pol_B_thumb"/>
    <property type="match status" value="1"/>
</dbReference>
<dbReference type="InterPro" id="IPR027421">
    <property type="entry name" value="DNA_pol_lamdba_lyase_dom_sf"/>
</dbReference>
<evidence type="ECO:0000256" key="2">
    <source>
        <dbReference type="ARBA" id="ARBA00022695"/>
    </source>
</evidence>
<dbReference type="PIRSF" id="PIRSF005047">
    <property type="entry name" value="UCP005047_YshC"/>
    <property type="match status" value="1"/>
</dbReference>
<dbReference type="InterPro" id="IPR037160">
    <property type="entry name" value="DNA_Pol_thumb_sf"/>
</dbReference>
<dbReference type="SMART" id="SM00483">
    <property type="entry name" value="POLXc"/>
    <property type="match status" value="1"/>
</dbReference>
<dbReference type="NCBIfam" id="NF006375">
    <property type="entry name" value="PRK08609.1"/>
    <property type="match status" value="1"/>
</dbReference>
<dbReference type="CDD" id="cd07436">
    <property type="entry name" value="PHP_PolX"/>
    <property type="match status" value="1"/>
</dbReference>
<evidence type="ECO:0000259" key="4">
    <source>
        <dbReference type="SMART" id="SM00483"/>
    </source>
</evidence>
<dbReference type="PANTHER" id="PTHR36928:SF1">
    <property type="entry name" value="PHOSPHATASE YCDX-RELATED"/>
    <property type="match status" value="1"/>
</dbReference>
<dbReference type="Pfam" id="PF14520">
    <property type="entry name" value="HHH_5"/>
    <property type="match status" value="1"/>
</dbReference>
<dbReference type="Pfam" id="PF14716">
    <property type="entry name" value="HHH_8"/>
    <property type="match status" value="1"/>
</dbReference>
<dbReference type="GO" id="GO:0042578">
    <property type="term" value="F:phosphoric ester hydrolase activity"/>
    <property type="evidence" value="ECO:0007669"/>
    <property type="project" value="TreeGrafter"/>
</dbReference>
<organism evidence="5">
    <name type="scientific">uncultured Gemmatimonadaceae bacterium</name>
    <dbReference type="NCBI Taxonomy" id="246130"/>
    <lineage>
        <taxon>Bacteria</taxon>
        <taxon>Pseudomonadati</taxon>
        <taxon>Gemmatimonadota</taxon>
        <taxon>Gemmatimonadia</taxon>
        <taxon>Gemmatimonadales</taxon>
        <taxon>Gemmatimonadaceae</taxon>
        <taxon>environmental samples</taxon>
    </lineage>
</organism>
<dbReference type="SUPFAM" id="SSF81301">
    <property type="entry name" value="Nucleotidyltransferase"/>
    <property type="match status" value="1"/>
</dbReference>
<dbReference type="InterPro" id="IPR047967">
    <property type="entry name" value="PolX_PHP"/>
</dbReference>
<dbReference type="InterPro" id="IPR010996">
    <property type="entry name" value="HHH_MUS81"/>
</dbReference>
<dbReference type="Gene3D" id="3.30.210.10">
    <property type="entry name" value="DNA polymerase, thumb domain"/>
    <property type="match status" value="1"/>
</dbReference>
<dbReference type="FunFam" id="3.20.20.140:FF:000047">
    <property type="entry name" value="PHP domain-containing protein"/>
    <property type="match status" value="1"/>
</dbReference>
<sequence>MDPRTAAHTLTQIAALLELRGENPFKSRAYSQAARRVLSLDTDDIAPLVRSGDLDGEPGFGPATLGVLSELVETGDSAYLEQLREDTPEGLVEMLRIPGLGTAKIHQIHTGLGVETVEGLEAAARDGRLAALPRFGAKTAEKVLRGIAFLRRTDAFVLYPRAVAEGVRLLAAVERHPDVERAAVAGALRRRREVVRDVDVVAACSASPAQVAASFTRLPGVQEAVGAGRPSVTVRFVDGTVLDLHCVRPPCYALALWRATGSAEHVRDVAARAERLGYALAGDELLDGHGTPIAVRDEETLYRVLGLAFVPPELREGQGEVDAAARHALPELLEPHDVRGVLHCHSQYSDGQATIREMAEAAIARGWSYLGVTDHSQSASYAGGLTRDQVLRQHDEIDALNGEYGARFRLLKGIEADILPCGRVDYDAELLDRFDYVIGSVHSRFGMNEEQMTARVLKALDDPHLTVLGHPTGRLLLTREPYAIDMHAVIERAAELGVAIELNADPHRLDLDWRLCREAKRRGVTIEIGPDAHSTQGLDNVAVGVGIARKGWLERGDVLNARGADEVVAFARARRQGERAVTSDG</sequence>
<dbReference type="InterPro" id="IPR029398">
    <property type="entry name" value="PolB_thumb"/>
</dbReference>
<dbReference type="GO" id="GO:0008270">
    <property type="term" value="F:zinc ion binding"/>
    <property type="evidence" value="ECO:0007669"/>
    <property type="project" value="TreeGrafter"/>
</dbReference>
<dbReference type="Pfam" id="PF02811">
    <property type="entry name" value="PHP"/>
    <property type="match status" value="1"/>
</dbReference>
<evidence type="ECO:0000259" key="3">
    <source>
        <dbReference type="SMART" id="SM00481"/>
    </source>
</evidence>
<dbReference type="InterPro" id="IPR050243">
    <property type="entry name" value="PHP_phosphatase"/>
</dbReference>
<dbReference type="GO" id="GO:0005829">
    <property type="term" value="C:cytosol"/>
    <property type="evidence" value="ECO:0007669"/>
    <property type="project" value="TreeGrafter"/>
</dbReference>
<proteinExistence type="predicted"/>
<dbReference type="GO" id="GO:0003887">
    <property type="term" value="F:DNA-directed DNA polymerase activity"/>
    <property type="evidence" value="ECO:0007669"/>
    <property type="project" value="InterPro"/>
</dbReference>
<dbReference type="Gene3D" id="1.10.150.110">
    <property type="entry name" value="DNA polymerase beta, N-terminal domain-like"/>
    <property type="match status" value="1"/>
</dbReference>
<dbReference type="PANTHER" id="PTHR36928">
    <property type="entry name" value="PHOSPHATASE YCDX-RELATED"/>
    <property type="match status" value="1"/>
</dbReference>
<dbReference type="SMART" id="SM00481">
    <property type="entry name" value="POLIIIAc"/>
    <property type="match status" value="1"/>
</dbReference>
<dbReference type="InterPro" id="IPR004013">
    <property type="entry name" value="PHP_dom"/>
</dbReference>
<dbReference type="EMBL" id="CADCTX010000201">
    <property type="protein sequence ID" value="CAA9306395.1"/>
    <property type="molecule type" value="Genomic_DNA"/>
</dbReference>
<keyword evidence="2" id="KW-0548">Nucleotidyltransferase</keyword>
<dbReference type="InterPro" id="IPR016195">
    <property type="entry name" value="Pol/histidinol_Pase-like"/>
</dbReference>
<dbReference type="SUPFAM" id="SSF158702">
    <property type="entry name" value="Sec63 N-terminal domain-like"/>
    <property type="match status" value="1"/>
</dbReference>
<dbReference type="Gene3D" id="3.30.460.10">
    <property type="entry name" value="Beta Polymerase, domain 2"/>
    <property type="match status" value="1"/>
</dbReference>
<dbReference type="InterPro" id="IPR022311">
    <property type="entry name" value="PolX-like"/>
</dbReference>
<evidence type="ECO:0000256" key="1">
    <source>
        <dbReference type="ARBA" id="ARBA00022679"/>
    </source>
</evidence>
<feature type="domain" description="Polymerase/histidinol phosphatase N-terminal" evidence="3">
    <location>
        <begin position="340"/>
        <end position="420"/>
    </location>
</feature>
<dbReference type="Gene3D" id="3.20.20.140">
    <property type="entry name" value="Metal-dependent hydrolases"/>
    <property type="match status" value="1"/>
</dbReference>
<keyword evidence="1" id="KW-0808">Transferase</keyword>
<evidence type="ECO:0000313" key="5">
    <source>
        <dbReference type="EMBL" id="CAA9306395.1"/>
    </source>
</evidence>
<dbReference type="SUPFAM" id="SSF47802">
    <property type="entry name" value="DNA polymerase beta, N-terminal domain-like"/>
    <property type="match status" value="1"/>
</dbReference>
<dbReference type="Gene3D" id="1.10.150.20">
    <property type="entry name" value="5' to 3' exonuclease, C-terminal subdomain"/>
    <property type="match status" value="1"/>
</dbReference>
<accession>A0A6J4KJQ3</accession>
<reference evidence="5" key="1">
    <citation type="submission" date="2020-02" db="EMBL/GenBank/DDBJ databases">
        <authorList>
            <person name="Meier V. D."/>
        </authorList>
    </citation>
    <scope>NUCLEOTIDE SEQUENCE</scope>
    <source>
        <strain evidence="5">AVDCRST_MAG40</strain>
    </source>
</reference>
<dbReference type="SUPFAM" id="SSF89550">
    <property type="entry name" value="PHP domain-like"/>
    <property type="match status" value="1"/>
</dbReference>
<protein>
    <submittedName>
        <fullName evidence="5">DNA polymerase X family</fullName>
    </submittedName>
</protein>